<dbReference type="Gene3D" id="3.30.9.10">
    <property type="entry name" value="D-Amino Acid Oxidase, subunit A, domain 2"/>
    <property type="match status" value="1"/>
</dbReference>
<dbReference type="PANTHER" id="PTHR13847">
    <property type="entry name" value="SARCOSINE DEHYDROGENASE-RELATED"/>
    <property type="match status" value="1"/>
</dbReference>
<comment type="catalytic activity">
    <reaction evidence="4">
        <text>glycine + O2 + H2O = glyoxylate + H2O2 + NH4(+)</text>
        <dbReference type="Rhea" id="RHEA:11532"/>
        <dbReference type="ChEBI" id="CHEBI:15377"/>
        <dbReference type="ChEBI" id="CHEBI:15379"/>
        <dbReference type="ChEBI" id="CHEBI:16240"/>
        <dbReference type="ChEBI" id="CHEBI:28938"/>
        <dbReference type="ChEBI" id="CHEBI:36655"/>
        <dbReference type="ChEBI" id="CHEBI:57305"/>
        <dbReference type="EC" id="1.4.3.19"/>
    </reaction>
</comment>
<dbReference type="InterPro" id="IPR036188">
    <property type="entry name" value="FAD/NAD-bd_sf"/>
</dbReference>
<protein>
    <recommendedName>
        <fullName evidence="5">glycine oxidase</fullName>
        <ecNumber evidence="5">1.4.3.19</ecNumber>
    </recommendedName>
</protein>
<comment type="caution">
    <text evidence="7">The sequence shown here is derived from an EMBL/GenBank/DDBJ whole genome shotgun (WGS) entry which is preliminary data.</text>
</comment>
<dbReference type="SUPFAM" id="SSF51905">
    <property type="entry name" value="FAD/NAD(P)-binding domain"/>
    <property type="match status" value="1"/>
</dbReference>
<feature type="domain" description="FAD dependent oxidoreductase" evidence="6">
    <location>
        <begin position="9"/>
        <end position="360"/>
    </location>
</feature>
<sequence>MKNRQFNSVLIVGGGVCGLGIGWRLAQVGRPVAVLEQREVGPNSLPAATWASAGMLAPHVEAEPGEERLLPLLLESHARWPAFAQELKEASGIDVGYRTEGTLVVALDRDQVERLRFQYEFQRKLGLELTWLSGDAVRQREPHLSRNVIAALYSPHDHQVDNRQVLLALRQAFLAAGGVLREHASVAEILVEKGEVQGVRLISGEILHAPVVVVAAGAWSATLPGLPPEARPPVRPVKGQMLALQTPPDAPLLRHVVWGRDVYLVPRKDGRLLVGATVEEKNFDARLTAGGVYTLLRRAWEVLPGIDEAPIVEMWAGLRPGSRDDAPILGATPVKGLILATGHYRNGILLAPITADAVSHLILTGETPESIRNFGIDRFHR</sequence>
<organism evidence="7">
    <name type="scientific">Caldilinea aerophila</name>
    <dbReference type="NCBI Taxonomy" id="133453"/>
    <lineage>
        <taxon>Bacteria</taxon>
        <taxon>Bacillati</taxon>
        <taxon>Chloroflexota</taxon>
        <taxon>Caldilineae</taxon>
        <taxon>Caldilineales</taxon>
        <taxon>Caldilineaceae</taxon>
        <taxon>Caldilinea</taxon>
    </lineage>
</organism>
<reference evidence="7" key="1">
    <citation type="journal article" date="2020" name="mSystems">
        <title>Genome- and Community-Level Interaction Insights into Carbon Utilization and Element Cycling Functions of Hydrothermarchaeota in Hydrothermal Sediment.</title>
        <authorList>
            <person name="Zhou Z."/>
            <person name="Liu Y."/>
            <person name="Xu W."/>
            <person name="Pan J."/>
            <person name="Luo Z.H."/>
            <person name="Li M."/>
        </authorList>
    </citation>
    <scope>NUCLEOTIDE SEQUENCE [LARGE SCALE GENOMIC DNA]</scope>
    <source>
        <strain evidence="7">SpSt-289</strain>
    </source>
</reference>
<dbReference type="InterPro" id="IPR006076">
    <property type="entry name" value="FAD-dep_OxRdtase"/>
</dbReference>
<dbReference type="InterPro" id="IPR012727">
    <property type="entry name" value="Gly_oxidase_ThiO"/>
</dbReference>
<dbReference type="GO" id="GO:0009228">
    <property type="term" value="P:thiamine biosynthetic process"/>
    <property type="evidence" value="ECO:0007669"/>
    <property type="project" value="UniProtKB-KW"/>
</dbReference>
<evidence type="ECO:0000256" key="3">
    <source>
        <dbReference type="ARBA" id="ARBA00023002"/>
    </source>
</evidence>
<dbReference type="EMBL" id="DSMG01000206">
    <property type="protein sequence ID" value="HDX33814.1"/>
    <property type="molecule type" value="Genomic_DNA"/>
</dbReference>
<dbReference type="AlphaFoldDB" id="A0A7C1FLA7"/>
<evidence type="ECO:0000256" key="5">
    <source>
        <dbReference type="ARBA" id="ARBA00050018"/>
    </source>
</evidence>
<dbReference type="SUPFAM" id="SSF54373">
    <property type="entry name" value="FAD-linked reductases, C-terminal domain"/>
    <property type="match status" value="1"/>
</dbReference>
<dbReference type="GO" id="GO:0043799">
    <property type="term" value="F:glycine oxidase activity"/>
    <property type="evidence" value="ECO:0007669"/>
    <property type="project" value="UniProtKB-EC"/>
</dbReference>
<evidence type="ECO:0000256" key="2">
    <source>
        <dbReference type="ARBA" id="ARBA00022977"/>
    </source>
</evidence>
<accession>A0A7C1FLA7</accession>
<evidence type="ECO:0000256" key="1">
    <source>
        <dbReference type="ARBA" id="ARBA00004948"/>
    </source>
</evidence>
<name>A0A7C1FLA7_9CHLR</name>
<keyword evidence="3 7" id="KW-0560">Oxidoreductase</keyword>
<dbReference type="NCBIfam" id="TIGR02352">
    <property type="entry name" value="thiamin_ThiO"/>
    <property type="match status" value="1"/>
</dbReference>
<evidence type="ECO:0000259" key="6">
    <source>
        <dbReference type="Pfam" id="PF01266"/>
    </source>
</evidence>
<evidence type="ECO:0000313" key="7">
    <source>
        <dbReference type="EMBL" id="HDX33814.1"/>
    </source>
</evidence>
<dbReference type="EC" id="1.4.3.19" evidence="5"/>
<dbReference type="GO" id="GO:0005737">
    <property type="term" value="C:cytoplasm"/>
    <property type="evidence" value="ECO:0007669"/>
    <property type="project" value="TreeGrafter"/>
</dbReference>
<dbReference type="Gene3D" id="3.50.50.60">
    <property type="entry name" value="FAD/NAD(P)-binding domain"/>
    <property type="match status" value="1"/>
</dbReference>
<gene>
    <name evidence="7" type="primary">thiO</name>
    <name evidence="7" type="ORF">ENQ20_20380</name>
</gene>
<dbReference type="UniPathway" id="UPA00060"/>
<evidence type="ECO:0000256" key="4">
    <source>
        <dbReference type="ARBA" id="ARBA00049872"/>
    </source>
</evidence>
<dbReference type="PANTHER" id="PTHR13847:SF289">
    <property type="entry name" value="GLYCINE OXIDASE"/>
    <property type="match status" value="1"/>
</dbReference>
<comment type="pathway">
    <text evidence="1">Cofactor biosynthesis; thiamine diphosphate biosynthesis.</text>
</comment>
<proteinExistence type="predicted"/>
<dbReference type="GO" id="GO:0050660">
    <property type="term" value="F:flavin adenine dinucleotide binding"/>
    <property type="evidence" value="ECO:0007669"/>
    <property type="project" value="InterPro"/>
</dbReference>
<dbReference type="GO" id="GO:0009229">
    <property type="term" value="P:thiamine diphosphate biosynthetic process"/>
    <property type="evidence" value="ECO:0007669"/>
    <property type="project" value="UniProtKB-UniPathway"/>
</dbReference>
<keyword evidence="2" id="KW-0784">Thiamine biosynthesis</keyword>
<dbReference type="Pfam" id="PF01266">
    <property type="entry name" value="DAO"/>
    <property type="match status" value="1"/>
</dbReference>